<evidence type="ECO:0000313" key="1">
    <source>
        <dbReference type="EMBL" id="CAK9089244.1"/>
    </source>
</evidence>
<comment type="caution">
    <text evidence="1">The sequence shown here is derived from an EMBL/GenBank/DDBJ whole genome shotgun (WGS) entry which is preliminary data.</text>
</comment>
<keyword evidence="2" id="KW-1185">Reference proteome</keyword>
<dbReference type="EMBL" id="CAXAMN010024696">
    <property type="protein sequence ID" value="CAK9089244.1"/>
    <property type="molecule type" value="Genomic_DNA"/>
</dbReference>
<protein>
    <submittedName>
        <fullName evidence="1">Uncharacterized protein</fullName>
    </submittedName>
</protein>
<evidence type="ECO:0000313" key="2">
    <source>
        <dbReference type="Proteomes" id="UP001642484"/>
    </source>
</evidence>
<dbReference type="Proteomes" id="UP001642484">
    <property type="component" value="Unassembled WGS sequence"/>
</dbReference>
<proteinExistence type="predicted"/>
<reference evidence="1 2" key="1">
    <citation type="submission" date="2024-02" db="EMBL/GenBank/DDBJ databases">
        <authorList>
            <person name="Chen Y."/>
            <person name="Shah S."/>
            <person name="Dougan E. K."/>
            <person name="Thang M."/>
            <person name="Chan C."/>
        </authorList>
    </citation>
    <scope>NUCLEOTIDE SEQUENCE [LARGE SCALE GENOMIC DNA]</scope>
</reference>
<sequence length="322" mass="36938">MYVVSMKITGQAEVVEEALAPMAHAFQKRCSMAWPPENTAKDETITIDAADDLVTAMHQYMFTVMMDDAQPQRPHLDGYSLDLYQAVAEAVDQWVEASPKHEHFTKFHRQKVEFFHTDTLRGAWLNMRKCQFLSAEGPCPEETRRQSPNLHEYLMAVHAWLRQIDLHFAYYYYYYYWRTVMRPAMAESKAGRASSDLLGSTGISAPPPPLEPRDMLKHEMLTNEAFAKPFDQKAVRLCIRNRTAMEPCKKTDVIIAVAQELVDVGLLELVIESAGIQDDNARRKKKGRAVKTWQRRSLADVTSCADADQERKRLRVSKDCFS</sequence>
<gene>
    <name evidence="1" type="ORF">CCMP2556_LOCUS42977</name>
</gene>
<name>A0ABP0QMJ0_9DINO</name>
<accession>A0ABP0QMJ0</accession>
<organism evidence="1 2">
    <name type="scientific">Durusdinium trenchii</name>
    <dbReference type="NCBI Taxonomy" id="1381693"/>
    <lineage>
        <taxon>Eukaryota</taxon>
        <taxon>Sar</taxon>
        <taxon>Alveolata</taxon>
        <taxon>Dinophyceae</taxon>
        <taxon>Suessiales</taxon>
        <taxon>Symbiodiniaceae</taxon>
        <taxon>Durusdinium</taxon>
    </lineage>
</organism>